<accession>A0ABX1DSF7</accession>
<sequence length="71" mass="7992">MQHQQLLFPRTFGTIAGFRRVHTLKPVFDTIHPECIAIDNAGNALGTTTDRPFVDALRSRISTADRDQKRA</sequence>
<comment type="caution">
    <text evidence="1">The sequence shown here is derived from an EMBL/GenBank/DDBJ whole genome shotgun (WGS) entry which is preliminary data.</text>
</comment>
<evidence type="ECO:0000313" key="1">
    <source>
        <dbReference type="EMBL" id="NKC05408.1"/>
    </source>
</evidence>
<reference evidence="1 2" key="1">
    <citation type="submission" date="2020-03" db="EMBL/GenBank/DDBJ databases">
        <title>Whole genome sequencing of clinical and environmental type strains of Ochrobactrum.</title>
        <authorList>
            <person name="Dharne M."/>
        </authorList>
    </citation>
    <scope>NUCLEOTIDE SEQUENCE [LARGE SCALE GENOMIC DNA]</scope>
    <source>
        <strain evidence="1 2">CIP 109452</strain>
    </source>
</reference>
<evidence type="ECO:0000313" key="2">
    <source>
        <dbReference type="Proteomes" id="UP000704467"/>
    </source>
</evidence>
<name>A0ABX1DSF7_9HYPH</name>
<gene>
    <name evidence="1" type="ORF">HED55_26755</name>
</gene>
<keyword evidence="2" id="KW-1185">Reference proteome</keyword>
<proteinExistence type="predicted"/>
<protein>
    <submittedName>
        <fullName evidence="1">Uncharacterized protein</fullName>
    </submittedName>
</protein>
<dbReference type="EMBL" id="JAAVLN010000006">
    <property type="protein sequence ID" value="NKC05408.1"/>
    <property type="molecule type" value="Genomic_DNA"/>
</dbReference>
<dbReference type="Proteomes" id="UP000704467">
    <property type="component" value="Unassembled WGS sequence"/>
</dbReference>
<organism evidence="1 2">
    <name type="scientific">Brucella haematophila</name>
    <dbReference type="NCBI Taxonomy" id="419474"/>
    <lineage>
        <taxon>Bacteria</taxon>
        <taxon>Pseudomonadati</taxon>
        <taxon>Pseudomonadota</taxon>
        <taxon>Alphaproteobacteria</taxon>
        <taxon>Hyphomicrobiales</taxon>
        <taxon>Brucellaceae</taxon>
        <taxon>Brucella/Ochrobactrum group</taxon>
        <taxon>Brucella</taxon>
    </lineage>
</organism>